<dbReference type="SUPFAM" id="SSF53474">
    <property type="entry name" value="alpha/beta-Hydrolases"/>
    <property type="match status" value="1"/>
</dbReference>
<keyword evidence="2" id="KW-0378">Hydrolase</keyword>
<dbReference type="InterPro" id="IPR029058">
    <property type="entry name" value="AB_hydrolase_fold"/>
</dbReference>
<dbReference type="Proteomes" id="UP000199651">
    <property type="component" value="Unassembled WGS sequence"/>
</dbReference>
<dbReference type="EMBL" id="FNJB01000018">
    <property type="protein sequence ID" value="SDP86836.1"/>
    <property type="molecule type" value="Genomic_DNA"/>
</dbReference>
<dbReference type="Gene3D" id="3.40.50.1820">
    <property type="entry name" value="alpha/beta hydrolase"/>
    <property type="match status" value="1"/>
</dbReference>
<reference evidence="3" key="1">
    <citation type="submission" date="2016-10" db="EMBL/GenBank/DDBJ databases">
        <authorList>
            <person name="Varghese N."/>
            <person name="Submissions S."/>
        </authorList>
    </citation>
    <scope>NUCLEOTIDE SEQUENCE [LARGE SCALE GENOMIC DNA]</scope>
    <source>
        <strain evidence="3">IBRC-M 10655</strain>
    </source>
</reference>
<keyword evidence="3" id="KW-1185">Reference proteome</keyword>
<feature type="chain" id="PRO_5038574446" evidence="1">
    <location>
        <begin position="32"/>
        <end position="337"/>
    </location>
</feature>
<dbReference type="InterPro" id="IPR000801">
    <property type="entry name" value="Esterase-like"/>
</dbReference>
<dbReference type="InterPro" id="IPR050583">
    <property type="entry name" value="Mycobacterial_A85_antigen"/>
</dbReference>
<proteinExistence type="predicted"/>
<feature type="signal peptide" evidence="1">
    <location>
        <begin position="1"/>
        <end position="31"/>
    </location>
</feature>
<keyword evidence="1" id="KW-0732">Signal</keyword>
<dbReference type="RefSeq" id="WP_091383610.1">
    <property type="nucleotide sequence ID" value="NZ_FNDV01000017.1"/>
</dbReference>
<gene>
    <name evidence="2" type="ORF">SAMN05192558_11877</name>
</gene>
<dbReference type="GO" id="GO:0016747">
    <property type="term" value="F:acyltransferase activity, transferring groups other than amino-acyl groups"/>
    <property type="evidence" value="ECO:0007669"/>
    <property type="project" value="TreeGrafter"/>
</dbReference>
<dbReference type="STRING" id="504798.SAMN05421871_11777"/>
<dbReference type="GO" id="GO:0016787">
    <property type="term" value="F:hydrolase activity"/>
    <property type="evidence" value="ECO:0007669"/>
    <property type="project" value="UniProtKB-KW"/>
</dbReference>
<dbReference type="PANTHER" id="PTHR48098:SF1">
    <property type="entry name" value="DIACYLGLYCEROL ACYLTRANSFERASE_MYCOLYLTRANSFERASE AG85A"/>
    <property type="match status" value="1"/>
</dbReference>
<evidence type="ECO:0000313" key="2">
    <source>
        <dbReference type="EMBL" id="SDP86836.1"/>
    </source>
</evidence>
<evidence type="ECO:0000313" key="3">
    <source>
        <dbReference type="Proteomes" id="UP000199651"/>
    </source>
</evidence>
<protein>
    <submittedName>
        <fullName evidence="2">S-formylglutathione hydrolase FrmB</fullName>
    </submittedName>
</protein>
<dbReference type="PANTHER" id="PTHR48098">
    <property type="entry name" value="ENTEROCHELIN ESTERASE-RELATED"/>
    <property type="match status" value="1"/>
</dbReference>
<organism evidence="2 3">
    <name type="scientific">Actinokineospora alba</name>
    <dbReference type="NCBI Taxonomy" id="504798"/>
    <lineage>
        <taxon>Bacteria</taxon>
        <taxon>Bacillati</taxon>
        <taxon>Actinomycetota</taxon>
        <taxon>Actinomycetes</taxon>
        <taxon>Pseudonocardiales</taxon>
        <taxon>Pseudonocardiaceae</taxon>
        <taxon>Actinokineospora</taxon>
    </lineage>
</organism>
<accession>A0A1H0W969</accession>
<name>A0A1H0W969_9PSEU</name>
<dbReference type="OrthoDB" id="4510758at2"/>
<dbReference type="Pfam" id="PF00756">
    <property type="entry name" value="Esterase"/>
    <property type="match status" value="1"/>
</dbReference>
<dbReference type="AlphaFoldDB" id="A0A1H0W969"/>
<sequence>MLRRSKWVAAVCAAVVAAAVVVALPNGPAEAQAVSRARTTAVADDGARIAEEIRVDERTLDLRITSPALGTSGWVRLLLPRGWDTQSRTWPVLYLLHGAGEVQDYKSWTAFTDAAAFTADKDVLVVLPSDGKAGMYSAWWNFGGSTKPDWETFHVTEIRQLLERGYGAGTVRAVAGLSIGGYGAMAYAFRHPGMFKAAASYSGVLNTTIYGVPNFIQMILMREGLNFYSLWGNEWMQRGIWTAHNPYDNVEKLRGTKLYVSSGDGGTGPLDPPGNSPDLMIEPLAKLSSSAFTDKLKQVGIPVTTNYYGGGSHIWPYWQRELKASWPVLAAGLGLPA</sequence>
<evidence type="ECO:0000256" key="1">
    <source>
        <dbReference type="SAM" id="SignalP"/>
    </source>
</evidence>